<gene>
    <name evidence="1" type="ORF">EVA_08231</name>
</gene>
<comment type="caution">
    <text evidence="1">The sequence shown here is derived from an EMBL/GenBank/DDBJ whole genome shotgun (WGS) entry which is preliminary data.</text>
</comment>
<dbReference type="EMBL" id="AMCI01002088">
    <property type="protein sequence ID" value="EJX03662.1"/>
    <property type="molecule type" value="Genomic_DNA"/>
</dbReference>
<protein>
    <submittedName>
        <fullName evidence="1">Uncharacterized protein</fullName>
    </submittedName>
</protein>
<proteinExistence type="predicted"/>
<sequence length="43" mass="5274">MERQGRDAYLLAFRPINRAVWSFTGQQYFFMKQSRKLKCNRCK</sequence>
<name>J9G8V3_9ZZZZ</name>
<organism evidence="1">
    <name type="scientific">gut metagenome</name>
    <dbReference type="NCBI Taxonomy" id="749906"/>
    <lineage>
        <taxon>unclassified sequences</taxon>
        <taxon>metagenomes</taxon>
        <taxon>organismal metagenomes</taxon>
    </lineage>
</organism>
<accession>J9G8V3</accession>
<evidence type="ECO:0000313" key="1">
    <source>
        <dbReference type="EMBL" id="EJX03662.1"/>
    </source>
</evidence>
<dbReference type="AlphaFoldDB" id="J9G8V3"/>
<reference evidence="1" key="1">
    <citation type="journal article" date="2012" name="PLoS ONE">
        <title>Gene sets for utilization of primary and secondary nutrition supplies in the distal gut of endangered iberian lynx.</title>
        <authorList>
            <person name="Alcaide M."/>
            <person name="Messina E."/>
            <person name="Richter M."/>
            <person name="Bargiela R."/>
            <person name="Peplies J."/>
            <person name="Huws S.A."/>
            <person name="Newbold C.J."/>
            <person name="Golyshin P.N."/>
            <person name="Simon M.A."/>
            <person name="Lopez G."/>
            <person name="Yakimov M.M."/>
            <person name="Ferrer M."/>
        </authorList>
    </citation>
    <scope>NUCLEOTIDE SEQUENCE</scope>
</reference>